<dbReference type="Proteomes" id="UP001264156">
    <property type="component" value="Unassembled WGS sequence"/>
</dbReference>
<comment type="similarity">
    <text evidence="6">Belongs to the Vsr family.</text>
</comment>
<evidence type="ECO:0000313" key="7">
    <source>
        <dbReference type="EMBL" id="MDR7945186.1"/>
    </source>
</evidence>
<evidence type="ECO:0000256" key="4">
    <source>
        <dbReference type="ARBA" id="ARBA00022801"/>
    </source>
</evidence>
<dbReference type="CDD" id="cd00221">
    <property type="entry name" value="Vsr"/>
    <property type="match status" value="1"/>
</dbReference>
<keyword evidence="8" id="KW-1185">Reference proteome</keyword>
<keyword evidence="4" id="KW-0378">Hydrolase</keyword>
<dbReference type="Pfam" id="PF03852">
    <property type="entry name" value="Vsr"/>
    <property type="match status" value="1"/>
</dbReference>
<dbReference type="InterPro" id="IPR004603">
    <property type="entry name" value="DNA_mismatch_endonuc_vsr"/>
</dbReference>
<keyword evidence="2 7" id="KW-0255">Endonuclease</keyword>
<reference evidence="8" key="1">
    <citation type="submission" date="2023-07" db="EMBL/GenBank/DDBJ databases">
        <title>Glyphosate-induced phosphonatase operons in soil bacteria of genus Achromobacter.</title>
        <authorList>
            <person name="Epiktetov D.O."/>
            <person name="Sviridov A.V."/>
            <person name="Tarlachkov S.V."/>
            <person name="Shushkova T.V."/>
            <person name="Toropygin I.Y."/>
            <person name="Leontievsky A."/>
        </authorList>
    </citation>
    <scope>NUCLEOTIDE SEQUENCE [LARGE SCALE GENOMIC DNA]</scope>
    <source>
        <strain evidence="8">Kg 16</strain>
    </source>
</reference>
<accession>A0ABU2DAQ9</accession>
<dbReference type="GO" id="GO:0004519">
    <property type="term" value="F:endonuclease activity"/>
    <property type="evidence" value="ECO:0007669"/>
    <property type="project" value="UniProtKB-KW"/>
</dbReference>
<dbReference type="RefSeq" id="WP_310532154.1">
    <property type="nucleotide sequence ID" value="NZ_JAVKVN010000003.1"/>
</dbReference>
<dbReference type="Gene3D" id="3.40.960.10">
    <property type="entry name" value="VSR Endonuclease"/>
    <property type="match status" value="1"/>
</dbReference>
<dbReference type="InterPro" id="IPR011335">
    <property type="entry name" value="Restrct_endonuc-II-like"/>
</dbReference>
<comment type="caution">
    <text evidence="7">The sequence shown here is derived from an EMBL/GenBank/DDBJ whole genome shotgun (WGS) entry which is preliminary data.</text>
</comment>
<evidence type="ECO:0000256" key="1">
    <source>
        <dbReference type="ARBA" id="ARBA00022722"/>
    </source>
</evidence>
<dbReference type="SUPFAM" id="SSF52980">
    <property type="entry name" value="Restriction endonuclease-like"/>
    <property type="match status" value="1"/>
</dbReference>
<protein>
    <submittedName>
        <fullName evidence="7">Very short patch repair endonuclease</fullName>
    </submittedName>
</protein>
<name>A0ABU2DAQ9_ACHAE</name>
<evidence type="ECO:0000256" key="5">
    <source>
        <dbReference type="ARBA" id="ARBA00023204"/>
    </source>
</evidence>
<keyword evidence="1" id="KW-0540">Nuclease</keyword>
<sequence>MVDVLTPEQRQLNMSRIRGRDTRPEMLIRRGLHACGFRYRLQDRKLPGRPDLIFPRYRAVIFVHGCFWHGHDCPLFKLPETRRDFWDAKITSNRTRDSRVEEALLEQGWRVATIWECSLKGINKLGGDEVIQQCRLFLLSKEITQINIRGVDRTHEK</sequence>
<keyword evidence="5" id="KW-0234">DNA repair</keyword>
<organism evidence="7 8">
    <name type="scientific">Achromobacter aegrifaciens</name>
    <dbReference type="NCBI Taxonomy" id="1287736"/>
    <lineage>
        <taxon>Bacteria</taxon>
        <taxon>Pseudomonadati</taxon>
        <taxon>Pseudomonadota</taxon>
        <taxon>Betaproteobacteria</taxon>
        <taxon>Burkholderiales</taxon>
        <taxon>Alcaligenaceae</taxon>
        <taxon>Achromobacter</taxon>
    </lineage>
</organism>
<evidence type="ECO:0000313" key="8">
    <source>
        <dbReference type="Proteomes" id="UP001264156"/>
    </source>
</evidence>
<evidence type="ECO:0000256" key="6">
    <source>
        <dbReference type="ARBA" id="ARBA00029466"/>
    </source>
</evidence>
<proteinExistence type="inferred from homology"/>
<dbReference type="EMBL" id="JAVKVN010000003">
    <property type="protein sequence ID" value="MDR7945186.1"/>
    <property type="molecule type" value="Genomic_DNA"/>
</dbReference>
<dbReference type="NCBIfam" id="TIGR00632">
    <property type="entry name" value="vsr"/>
    <property type="match status" value="1"/>
</dbReference>
<evidence type="ECO:0000256" key="3">
    <source>
        <dbReference type="ARBA" id="ARBA00022763"/>
    </source>
</evidence>
<keyword evidence="3" id="KW-0227">DNA damage</keyword>
<evidence type="ECO:0000256" key="2">
    <source>
        <dbReference type="ARBA" id="ARBA00022759"/>
    </source>
</evidence>
<gene>
    <name evidence="7" type="ORF">RIU57_08755</name>
</gene>